<dbReference type="STRING" id="1231341.Abor_007_017"/>
<name>A0A0D6NGY3_9PROT</name>
<dbReference type="Proteomes" id="UP000032670">
    <property type="component" value="Unassembled WGS sequence"/>
</dbReference>
<keyword evidence="2" id="KW-1185">Reference proteome</keyword>
<comment type="caution">
    <text evidence="1">The sequence shown here is derived from an EMBL/GenBank/DDBJ whole genome shotgun (WGS) entry which is preliminary data.</text>
</comment>
<proteinExistence type="predicted"/>
<evidence type="ECO:0000313" key="1">
    <source>
        <dbReference type="EMBL" id="GAN65269.1"/>
    </source>
</evidence>
<evidence type="ECO:0000313" key="2">
    <source>
        <dbReference type="Proteomes" id="UP000032670"/>
    </source>
</evidence>
<accession>A0A6N3T0D7</accession>
<dbReference type="EMBL" id="BAMX01000007">
    <property type="protein sequence ID" value="GAN65269.1"/>
    <property type="molecule type" value="Genomic_DNA"/>
</dbReference>
<gene>
    <name evidence="1" type="ORF">Abor_007_017</name>
</gene>
<dbReference type="AlphaFoldDB" id="A0A0D6NGY3"/>
<sequence length="1258" mass="116947">MKKKIVSSAKGALPSLDCKHMSRVSQQESVVLSALVQNNFSRSYGVESKVYVPSFSLKLMCSTPFLVAVLFPAQSYAAESQAVNIGGFTSSSPSSSFSYTAGDNAGTLTESGKNGKNGHIGVLFVPPKKGGNGGSTNTAITITSVHWDAPTNTATLTYSDNSTAVFTPNSGNTAYTEVLTSSSGDKQTMHIDGTLAPADTVASDGSVSALTLSLHGATQINSVGLADSSSISPNDMGTSIFGSDGTVKNIQTNADYSKVVITYDDGTQRIYDQVFTPSADGTTPPQAAVDENGLYQYNVTVVGADNQQSSGGTVSATFASNNGTGTLPTDGSLGDVTQGLTAQVTQSATGDQTFSISQGDQLDGGASGVAVPSNTSLTYKPSSPTATINATQGESGVLAISQGGDGGKGGTYYVGGKGAKGGVGGNAGSVAAMADGIINISGNGSAVYGVGAESIGGDGGNGGGSYTIVGSGGNGGAGGSGGAAQVAFGGNAASSITTTGDNAVGVAGLSIGGNGSAGGNGGNVSVTINNYTTPDHVLVPTTITTSGNSADAVLAQSVGGNSAHGGSGDGFVGLGGGGGAGGNAGTVSVTNHGNLTTQASYADGILAQSIGGGGGNGGSSAGVFSIGGHAGGGGTGDNVTITNSGTIVTGLNAKGGDPSSVTGAMGIVGQSIGGGGGNGGFAVSAGPLALSIGGSGGFGGSSGTVSIGSSGALTTYGNASSAIMAQSIGGGGGNGGGAVAISASISIAMGGSGGEGGNGAGVSVTATNDIATWGMNSSGIIAQSIGGGGGNGGFSAAASVGVAAFSVALGGNGGAGGDASSVNVTMGGNLATHSDESAAILAQSIGGGGGNGGFGLAMAGSVTLSGAVAIGGKGSGGGSAQDVTVQVNGLNSDGIQTLGNQSGGIIAQSIGGGGGNGGWAVAATGTVAAFDVGGAIGVSLGGSAGKASTAGHVQITGNTESIITQGAQSTAILAQSIGGGGGNGGTAVAVAGTASLGAAGSIAVAVGGNGGGGGNGGQVDVTSSGALQTTGAQSSGLVAQSIGGGGGNGGTTVAASVALGLGFSGNVSVGLGGSGGSGGNSADVHVHNDGAVHTAGALSSGVVAQSIGGGGGNGGFDLAGGLSLSASGAVSLDLALGGSGGSGGSAGAVTLENAGQVLTDAAMANGLVAQSLGGGGGNGGFVLAGGAQASMGALLPLLLLAARVGLAVRAVPLILITPAQCTRTVQILPQLLHSLLVVAVVMVALRSGPHFQVVLKAQ</sequence>
<accession>A0A0D6NGY3</accession>
<organism evidence="1 2">
    <name type="scientific">Acetobacter orientalis</name>
    <dbReference type="NCBI Taxonomy" id="146474"/>
    <lineage>
        <taxon>Bacteria</taxon>
        <taxon>Pseudomonadati</taxon>
        <taxon>Pseudomonadota</taxon>
        <taxon>Alphaproteobacteria</taxon>
        <taxon>Acetobacterales</taxon>
        <taxon>Acetobacteraceae</taxon>
        <taxon>Acetobacter</taxon>
    </lineage>
</organism>
<protein>
    <recommendedName>
        <fullName evidence="3">Autotransporter domain-containing protein</fullName>
    </recommendedName>
</protein>
<evidence type="ECO:0008006" key="3">
    <source>
        <dbReference type="Google" id="ProtNLM"/>
    </source>
</evidence>
<reference evidence="1 2" key="1">
    <citation type="submission" date="2012-11" db="EMBL/GenBank/DDBJ databases">
        <title>Whole genome sequence of Acetobacter orientalis 21F-2.</title>
        <authorList>
            <person name="Azuma Y."/>
            <person name="Higashiura N."/>
            <person name="Hirakawa H."/>
            <person name="Matsushita K."/>
        </authorList>
    </citation>
    <scope>NUCLEOTIDE SEQUENCE [LARGE SCALE GENOMIC DNA]</scope>
    <source>
        <strain evidence="1 2">21F-2</strain>
    </source>
</reference>